<dbReference type="Pfam" id="PF01967">
    <property type="entry name" value="MoaC"/>
    <property type="match status" value="1"/>
</dbReference>
<dbReference type="PANTHER" id="PTHR22960:SF29">
    <property type="entry name" value="CYCLIC PYRANOPTERIN MONOPHOSPHATE SYNTHASE"/>
    <property type="match status" value="1"/>
</dbReference>
<keyword evidence="4" id="KW-0501">Molybdenum cofactor biosynthesis</keyword>
<dbReference type="InterPro" id="IPR023045">
    <property type="entry name" value="MoaC"/>
</dbReference>
<dbReference type="NCBIfam" id="NF006870">
    <property type="entry name" value="PRK09364.1"/>
    <property type="match status" value="1"/>
</dbReference>
<dbReference type="Gene3D" id="3.30.70.640">
    <property type="entry name" value="Molybdopterin cofactor biosynthesis C (MoaC) domain"/>
    <property type="match status" value="1"/>
</dbReference>
<proteinExistence type="inferred from homology"/>
<evidence type="ECO:0000256" key="1">
    <source>
        <dbReference type="ARBA" id="ARBA00001637"/>
    </source>
</evidence>
<evidence type="ECO:0000256" key="3">
    <source>
        <dbReference type="ARBA" id="ARBA00012575"/>
    </source>
</evidence>
<dbReference type="CDD" id="cd01420">
    <property type="entry name" value="MoaC_PE"/>
    <property type="match status" value="1"/>
</dbReference>
<accession>A0A3B0UXE0</accession>
<evidence type="ECO:0000256" key="5">
    <source>
        <dbReference type="ARBA" id="ARBA00023239"/>
    </source>
</evidence>
<dbReference type="InterPro" id="IPR047594">
    <property type="entry name" value="MoaC_bact/euk"/>
</dbReference>
<sequence length="161" mass="17130">MSKKSPLTHLNERSEAHMVDISAKPASKRVAIAQGVITGSPATISAIFDDDLKKGDALAVARIAGIMGAKKTPDLIPLCHPISLSHVEIEISQMDEVKINIIAKAETVGNTGVEMEALTAVSIACLTIYDMAKSMDKAMEIGEIKLLKKSGGKSGDFEREI</sequence>
<evidence type="ECO:0000259" key="6">
    <source>
        <dbReference type="Pfam" id="PF01967"/>
    </source>
</evidence>
<feature type="domain" description="Molybdopterin cofactor biosynthesis C (MoaC)" evidence="6">
    <location>
        <begin position="18"/>
        <end position="152"/>
    </location>
</feature>
<dbReference type="InterPro" id="IPR002820">
    <property type="entry name" value="Mopterin_CF_biosynth-C_dom"/>
</dbReference>
<dbReference type="GO" id="GO:0061799">
    <property type="term" value="F:cyclic pyranopterin monophosphate synthase activity"/>
    <property type="evidence" value="ECO:0007669"/>
    <property type="project" value="UniProtKB-EC"/>
</dbReference>
<dbReference type="UniPathway" id="UPA00344"/>
<name>A0A3B0UXE0_9ZZZZ</name>
<comment type="catalytic activity">
    <reaction evidence="1">
        <text>(8S)-3',8-cyclo-7,8-dihydroguanosine 5'-triphosphate = cyclic pyranopterin phosphate + diphosphate</text>
        <dbReference type="Rhea" id="RHEA:49580"/>
        <dbReference type="ChEBI" id="CHEBI:33019"/>
        <dbReference type="ChEBI" id="CHEBI:59648"/>
        <dbReference type="ChEBI" id="CHEBI:131766"/>
        <dbReference type="EC" id="4.6.1.17"/>
    </reaction>
</comment>
<gene>
    <name evidence="7" type="ORF">MNBD_ALPHA11-255</name>
</gene>
<protein>
    <recommendedName>
        <fullName evidence="3">cyclic pyranopterin monophosphate synthase</fullName>
        <ecNumber evidence="3">4.6.1.17</ecNumber>
    </recommendedName>
</protein>
<dbReference type="SUPFAM" id="SSF55040">
    <property type="entry name" value="Molybdenum cofactor biosynthesis protein C, MoaC"/>
    <property type="match status" value="1"/>
</dbReference>
<organism evidence="7">
    <name type="scientific">hydrothermal vent metagenome</name>
    <dbReference type="NCBI Taxonomy" id="652676"/>
    <lineage>
        <taxon>unclassified sequences</taxon>
        <taxon>metagenomes</taxon>
        <taxon>ecological metagenomes</taxon>
    </lineage>
</organism>
<dbReference type="AlphaFoldDB" id="A0A3B0UXE0"/>
<evidence type="ECO:0000256" key="4">
    <source>
        <dbReference type="ARBA" id="ARBA00023150"/>
    </source>
</evidence>
<dbReference type="EC" id="4.6.1.17" evidence="3"/>
<dbReference type="HAMAP" id="MF_01224_B">
    <property type="entry name" value="MoaC_B"/>
    <property type="match status" value="1"/>
</dbReference>
<dbReference type="EMBL" id="UOEQ01000530">
    <property type="protein sequence ID" value="VAW24426.1"/>
    <property type="molecule type" value="Genomic_DNA"/>
</dbReference>
<evidence type="ECO:0000256" key="2">
    <source>
        <dbReference type="ARBA" id="ARBA00005046"/>
    </source>
</evidence>
<dbReference type="GO" id="GO:0006777">
    <property type="term" value="P:Mo-molybdopterin cofactor biosynthetic process"/>
    <property type="evidence" value="ECO:0007669"/>
    <property type="project" value="UniProtKB-KW"/>
</dbReference>
<comment type="pathway">
    <text evidence="2">Cofactor biosynthesis; molybdopterin biosynthesis.</text>
</comment>
<dbReference type="InterPro" id="IPR036522">
    <property type="entry name" value="MoaC_sf"/>
</dbReference>
<keyword evidence="5" id="KW-0456">Lyase</keyword>
<dbReference type="InterPro" id="IPR050105">
    <property type="entry name" value="MoCo_biosynth_MoaA/MoaC"/>
</dbReference>
<dbReference type="PANTHER" id="PTHR22960">
    <property type="entry name" value="MOLYBDOPTERIN COFACTOR SYNTHESIS PROTEIN A"/>
    <property type="match status" value="1"/>
</dbReference>
<reference evidence="7" key="1">
    <citation type="submission" date="2018-06" db="EMBL/GenBank/DDBJ databases">
        <authorList>
            <person name="Zhirakovskaya E."/>
        </authorList>
    </citation>
    <scope>NUCLEOTIDE SEQUENCE</scope>
</reference>
<evidence type="ECO:0000313" key="7">
    <source>
        <dbReference type="EMBL" id="VAW24426.1"/>
    </source>
</evidence>
<dbReference type="NCBIfam" id="TIGR00581">
    <property type="entry name" value="moaC"/>
    <property type="match status" value="1"/>
</dbReference>